<dbReference type="PRINTS" id="PR00090">
    <property type="entry name" value="RNGDIOXGNASE"/>
</dbReference>
<keyword evidence="3" id="KW-0479">Metal-binding</keyword>
<evidence type="ECO:0000256" key="5">
    <source>
        <dbReference type="ARBA" id="ARBA00023004"/>
    </source>
</evidence>
<dbReference type="GO" id="GO:0016705">
    <property type="term" value="F:oxidoreductase activity, acting on paired donors, with incorporation or reduction of molecular oxygen"/>
    <property type="evidence" value="ECO:0007669"/>
    <property type="project" value="UniProtKB-ARBA"/>
</dbReference>
<dbReference type="Gene3D" id="3.90.380.10">
    <property type="entry name" value="Naphthalene 1,2-dioxygenase Alpha Subunit, Chain A, domain 1"/>
    <property type="match status" value="1"/>
</dbReference>
<reference evidence="8 9" key="1">
    <citation type="journal article" date="2019" name="Emerg. Microbes Infect.">
        <title>Comprehensive subspecies identification of 175 nontuberculous mycobacteria species based on 7547 genomic profiles.</title>
        <authorList>
            <person name="Matsumoto Y."/>
            <person name="Kinjo T."/>
            <person name="Motooka D."/>
            <person name="Nabeya D."/>
            <person name="Jung N."/>
            <person name="Uechi K."/>
            <person name="Horii T."/>
            <person name="Iida T."/>
            <person name="Fujita J."/>
            <person name="Nakamura S."/>
        </authorList>
    </citation>
    <scope>NUCLEOTIDE SEQUENCE [LARGE SCALE GENOMIC DNA]</scope>
    <source>
        <strain evidence="8 9">JCM 13323</strain>
    </source>
</reference>
<dbReference type="GO" id="GO:0051537">
    <property type="term" value="F:2 iron, 2 sulfur cluster binding"/>
    <property type="evidence" value="ECO:0007669"/>
    <property type="project" value="UniProtKB-KW"/>
</dbReference>
<dbReference type="PANTHER" id="PTHR43756">
    <property type="entry name" value="CHOLINE MONOOXYGENASE, CHLOROPLASTIC"/>
    <property type="match status" value="1"/>
</dbReference>
<dbReference type="PROSITE" id="PS51296">
    <property type="entry name" value="RIESKE"/>
    <property type="match status" value="1"/>
</dbReference>
<keyword evidence="5" id="KW-0408">Iron</keyword>
<dbReference type="InterPro" id="IPR001663">
    <property type="entry name" value="Rng_hydr_dOase-A"/>
</dbReference>
<dbReference type="AlphaFoldDB" id="A0A7I7M6G7"/>
<keyword evidence="4" id="KW-0560">Oxidoreductase</keyword>
<keyword evidence="8" id="KW-0223">Dioxygenase</keyword>
<evidence type="ECO:0000256" key="1">
    <source>
        <dbReference type="ARBA" id="ARBA00008751"/>
    </source>
</evidence>
<dbReference type="InterPro" id="IPR015879">
    <property type="entry name" value="Ring_hydroxy_dOase_asu_C_dom"/>
</dbReference>
<gene>
    <name evidence="8" type="ORF">MPSYJ_05840</name>
</gene>
<dbReference type="GO" id="GO:0051213">
    <property type="term" value="F:dioxygenase activity"/>
    <property type="evidence" value="ECO:0007669"/>
    <property type="project" value="UniProtKB-KW"/>
</dbReference>
<keyword evidence="6" id="KW-0411">Iron-sulfur</keyword>
<proteinExistence type="inferred from homology"/>
<evidence type="ECO:0000259" key="7">
    <source>
        <dbReference type="PROSITE" id="PS51296"/>
    </source>
</evidence>
<dbReference type="Gene3D" id="2.102.10.10">
    <property type="entry name" value="Rieske [2Fe-2S] iron-sulphur domain"/>
    <property type="match status" value="1"/>
</dbReference>
<dbReference type="SUPFAM" id="SSF55961">
    <property type="entry name" value="Bet v1-like"/>
    <property type="match status" value="1"/>
</dbReference>
<dbReference type="InterPro" id="IPR017639">
    <property type="entry name" value="Benzo_1-2-diOase_lsu"/>
</dbReference>
<comment type="similarity">
    <text evidence="1">Belongs to the bacterial ring-hydroxylating dioxygenase alpha subunit family.</text>
</comment>
<dbReference type="Pfam" id="PF00848">
    <property type="entry name" value="Ring_hydroxyl_A"/>
    <property type="match status" value="1"/>
</dbReference>
<dbReference type="CDD" id="cd08879">
    <property type="entry name" value="RHO_alpha_C_AntDO-like"/>
    <property type="match status" value="1"/>
</dbReference>
<keyword evidence="2" id="KW-0001">2Fe-2S</keyword>
<evidence type="ECO:0000313" key="9">
    <source>
        <dbReference type="Proteomes" id="UP000466514"/>
    </source>
</evidence>
<sequence>MTVFGEASHERSLEAPVTTSLNPVADVLADAVIDDPDAGVFRTNRRIFTDEDIFELEMKHIFEGNWIYLAHESQVPNPGDYFTTYIGRQPVVITRDKNGDLHCLINACAHRGAMVCRRKTDNRMTLTCPFHGWTFRNDGTLLKVKDPDGAGYPDTFNVGGSHNMTKVARFAGYRGFLFGSLDDDVLPLTEHLGDATKVIDMLVDQSPDGLEVLRGSSTYTYDGNWKVQAENGADGYHVTATHWNYAATTSRRTTGESTNDTKALDAGGWGKSGGGYWSFPHGHLCLWTWAANPHDRPLWDRLDELKSRFGDAKGEFMVKGSRNLCIYPNVYVMDQFSTQIRHFRPIAPDKTEVTIYCIAPKGESATARSQRIRQYEDFFNASGMATPDDLEEFRSCQLTFRASAAPWNDMSRGAQHWLTGPDEVATSLGMDGVISAGVKNEDEGLYPVQHGYWLETMRRAVRAQEENRR</sequence>
<dbReference type="GO" id="GO:0005506">
    <property type="term" value="F:iron ion binding"/>
    <property type="evidence" value="ECO:0007669"/>
    <property type="project" value="InterPro"/>
</dbReference>
<dbReference type="GO" id="GO:0004497">
    <property type="term" value="F:monooxygenase activity"/>
    <property type="evidence" value="ECO:0007669"/>
    <property type="project" value="UniProtKB-ARBA"/>
</dbReference>
<protein>
    <submittedName>
        <fullName evidence="8">Benzoate 1,2-dioxygenase large subunit</fullName>
    </submittedName>
</protein>
<evidence type="ECO:0000256" key="2">
    <source>
        <dbReference type="ARBA" id="ARBA00022714"/>
    </source>
</evidence>
<dbReference type="SUPFAM" id="SSF50022">
    <property type="entry name" value="ISP domain"/>
    <property type="match status" value="1"/>
</dbReference>
<evidence type="ECO:0000256" key="4">
    <source>
        <dbReference type="ARBA" id="ARBA00023002"/>
    </source>
</evidence>
<feature type="domain" description="Rieske" evidence="7">
    <location>
        <begin position="67"/>
        <end position="153"/>
    </location>
</feature>
<dbReference type="NCBIfam" id="TIGR03229">
    <property type="entry name" value="benzo_1_2_benA"/>
    <property type="match status" value="1"/>
</dbReference>
<dbReference type="InterPro" id="IPR017941">
    <property type="entry name" value="Rieske_2Fe-2S"/>
</dbReference>
<dbReference type="InterPro" id="IPR036922">
    <property type="entry name" value="Rieske_2Fe-2S_sf"/>
</dbReference>
<dbReference type="PANTHER" id="PTHR43756:SF1">
    <property type="entry name" value="3-PHENYLPROPIONATE_CINNAMIC ACID DIOXYGENASE SUBUNIT ALPHA"/>
    <property type="match status" value="1"/>
</dbReference>
<evidence type="ECO:0000313" key="8">
    <source>
        <dbReference type="EMBL" id="BBX67123.1"/>
    </source>
</evidence>
<evidence type="ECO:0000256" key="3">
    <source>
        <dbReference type="ARBA" id="ARBA00022723"/>
    </source>
</evidence>
<organism evidence="8 9">
    <name type="scientific">Mycolicibacterium psychrotolerans</name>
    <dbReference type="NCBI Taxonomy" id="216929"/>
    <lineage>
        <taxon>Bacteria</taxon>
        <taxon>Bacillati</taxon>
        <taxon>Actinomycetota</taxon>
        <taxon>Actinomycetes</taxon>
        <taxon>Mycobacteriales</taxon>
        <taxon>Mycobacteriaceae</taxon>
        <taxon>Mycolicibacterium</taxon>
    </lineage>
</organism>
<name>A0A7I7M6G7_9MYCO</name>
<evidence type="ECO:0000256" key="6">
    <source>
        <dbReference type="ARBA" id="ARBA00023014"/>
    </source>
</evidence>
<accession>A0A7I7M6G7</accession>
<keyword evidence="9" id="KW-1185">Reference proteome</keyword>
<dbReference type="EMBL" id="AP022574">
    <property type="protein sequence ID" value="BBX67123.1"/>
    <property type="molecule type" value="Genomic_DNA"/>
</dbReference>
<dbReference type="Pfam" id="PF00355">
    <property type="entry name" value="Rieske"/>
    <property type="match status" value="1"/>
</dbReference>
<dbReference type="KEGG" id="mpsc:MPSYJ_05840"/>
<dbReference type="Proteomes" id="UP000466514">
    <property type="component" value="Chromosome"/>
</dbReference>